<feature type="domain" description="RRM" evidence="4">
    <location>
        <begin position="184"/>
        <end position="261"/>
    </location>
</feature>
<feature type="compositionally biased region" description="Polar residues" evidence="3">
    <location>
        <begin position="145"/>
        <end position="157"/>
    </location>
</feature>
<dbReference type="PROSITE" id="PS50102">
    <property type="entry name" value="RRM"/>
    <property type="match status" value="2"/>
</dbReference>
<evidence type="ECO:0000313" key="6">
    <source>
        <dbReference type="Proteomes" id="UP001163823"/>
    </source>
</evidence>
<dbReference type="SUPFAM" id="SSF54928">
    <property type="entry name" value="RNA-binding domain, RBD"/>
    <property type="match status" value="1"/>
</dbReference>
<evidence type="ECO:0000313" key="5">
    <source>
        <dbReference type="EMBL" id="KAJ7951645.1"/>
    </source>
</evidence>
<organism evidence="5 6">
    <name type="scientific">Quillaja saponaria</name>
    <name type="common">Soap bark tree</name>
    <dbReference type="NCBI Taxonomy" id="32244"/>
    <lineage>
        <taxon>Eukaryota</taxon>
        <taxon>Viridiplantae</taxon>
        <taxon>Streptophyta</taxon>
        <taxon>Embryophyta</taxon>
        <taxon>Tracheophyta</taxon>
        <taxon>Spermatophyta</taxon>
        <taxon>Magnoliopsida</taxon>
        <taxon>eudicotyledons</taxon>
        <taxon>Gunneridae</taxon>
        <taxon>Pentapetalae</taxon>
        <taxon>rosids</taxon>
        <taxon>fabids</taxon>
        <taxon>Fabales</taxon>
        <taxon>Quillajaceae</taxon>
        <taxon>Quillaja</taxon>
    </lineage>
</organism>
<dbReference type="FunFam" id="3.30.70.330:FF:000404">
    <property type="entry name" value="RNA-binding protein with multiple splicing"/>
    <property type="match status" value="1"/>
</dbReference>
<comment type="caution">
    <text evidence="5">The sequence shown here is derived from an EMBL/GenBank/DDBJ whole genome shotgun (WGS) entry which is preliminary data.</text>
</comment>
<dbReference type="KEGG" id="qsa:O6P43_027658"/>
<evidence type="ECO:0000256" key="2">
    <source>
        <dbReference type="PROSITE-ProRule" id="PRU00176"/>
    </source>
</evidence>
<sequence>MALQPFDPHYLLQQDDRSNINTLFVSGLPDDVKAREIHNLFRRRPGFDSCQLKYTGRGNQVVAFATFFNHPSAMAALHALNGVKFDPQAGSVLHIELARSNSRRKHKPGGGVYVVIDKRSKGEIDAQGSSSDDGGSESDEPPGTDGNNGELATTKSSEAAVDSENAAPAVNEQPEKAVDGGPCSTLFIANLGPNCTEDELKQALSQYPGFNMVKMRSRGGMPVAFADFEEIEQATKAMEGLQDSLLPSSDRGGMHMEYARSKMRKR</sequence>
<feature type="domain" description="RRM" evidence="4">
    <location>
        <begin position="21"/>
        <end position="100"/>
    </location>
</feature>
<feature type="region of interest" description="Disordered" evidence="3">
    <location>
        <begin position="123"/>
        <end position="180"/>
    </location>
</feature>
<dbReference type="EMBL" id="JARAOO010000011">
    <property type="protein sequence ID" value="KAJ7951645.1"/>
    <property type="molecule type" value="Genomic_DNA"/>
</dbReference>
<protein>
    <submittedName>
        <fullName evidence="5">RNA-binding protein with multiple splicing</fullName>
    </submittedName>
</protein>
<dbReference type="InterPro" id="IPR035979">
    <property type="entry name" value="RBD_domain_sf"/>
</dbReference>
<dbReference type="SMART" id="SM00360">
    <property type="entry name" value="RRM"/>
    <property type="match status" value="2"/>
</dbReference>
<proteinExistence type="predicted"/>
<reference evidence="5" key="1">
    <citation type="journal article" date="2023" name="Science">
        <title>Elucidation of the pathway for biosynthesis of saponin adjuvants from the soapbark tree.</title>
        <authorList>
            <person name="Reed J."/>
            <person name="Orme A."/>
            <person name="El-Demerdash A."/>
            <person name="Owen C."/>
            <person name="Martin L.B.B."/>
            <person name="Misra R.C."/>
            <person name="Kikuchi S."/>
            <person name="Rejzek M."/>
            <person name="Martin A.C."/>
            <person name="Harkess A."/>
            <person name="Leebens-Mack J."/>
            <person name="Louveau T."/>
            <person name="Stephenson M.J."/>
            <person name="Osbourn A."/>
        </authorList>
    </citation>
    <scope>NUCLEOTIDE SEQUENCE</scope>
    <source>
        <strain evidence="5">S10</strain>
    </source>
</reference>
<keyword evidence="6" id="KW-1185">Reference proteome</keyword>
<dbReference type="Proteomes" id="UP001163823">
    <property type="component" value="Chromosome 11"/>
</dbReference>
<name>A0AAD7PEB0_QUISA</name>
<dbReference type="GO" id="GO:0003723">
    <property type="term" value="F:RNA binding"/>
    <property type="evidence" value="ECO:0007669"/>
    <property type="project" value="UniProtKB-UniRule"/>
</dbReference>
<dbReference type="AlphaFoldDB" id="A0AAD7PEB0"/>
<accession>A0AAD7PEB0</accession>
<dbReference type="InterPro" id="IPR012677">
    <property type="entry name" value="Nucleotide-bd_a/b_plait_sf"/>
</dbReference>
<dbReference type="Pfam" id="PF00076">
    <property type="entry name" value="RRM_1"/>
    <property type="match status" value="2"/>
</dbReference>
<evidence type="ECO:0000256" key="1">
    <source>
        <dbReference type="ARBA" id="ARBA00022884"/>
    </source>
</evidence>
<dbReference type="PANTHER" id="PTHR10501">
    <property type="entry name" value="U1 SMALL NUCLEAR RIBONUCLEOPROTEIN A/U2 SMALL NUCLEAR RIBONUCLEOPROTEIN B"/>
    <property type="match status" value="1"/>
</dbReference>
<feature type="region of interest" description="Disordered" evidence="3">
    <location>
        <begin position="243"/>
        <end position="266"/>
    </location>
</feature>
<dbReference type="InterPro" id="IPR000504">
    <property type="entry name" value="RRM_dom"/>
</dbReference>
<gene>
    <name evidence="5" type="ORF">O6P43_027658</name>
</gene>
<evidence type="ECO:0000256" key="3">
    <source>
        <dbReference type="SAM" id="MobiDB-lite"/>
    </source>
</evidence>
<dbReference type="FunFam" id="3.30.70.330:FF:000335">
    <property type="entry name" value="RNA-binding protein with multiple splicing 2"/>
    <property type="match status" value="1"/>
</dbReference>
<keyword evidence="1 2" id="KW-0694">RNA-binding</keyword>
<evidence type="ECO:0000259" key="4">
    <source>
        <dbReference type="PROSITE" id="PS50102"/>
    </source>
</evidence>
<dbReference type="Gene3D" id="3.30.70.330">
    <property type="match status" value="2"/>
</dbReference>